<dbReference type="Proteomes" id="UP001153737">
    <property type="component" value="Chromosome 5"/>
</dbReference>
<sequence length="386" mass="43872">MSSRKFLTQKELEAALEEAIDELEVEGHEAKQGIPFRGHRDDGPLLEESNVTNNEGNFRELLRFRIEAGDKTLEEHLRNTSSRATYISKRTQNELIECCKEILSVIVKKIGDAKYYSIMFDETTDIAHVSQMSIVIRYLEGNNVREDFVSFIDCHSENYELSPDTLEPVLNGTILGKTVIKQVQKFGLPLENCVGICTDGCSVMTSKQQGAVQEAQKKMKQETMDLFNLQICVPVILINSNEDGIHSAVEILIEKYGSLFETCRDVLKSTFIAELHLWKMRWIHSKELEIPSDGLNALNQCDKMMYPIIHDILKILCTLPVSVASAERSFSGLRRLKSWLRANMGEDRLSGLALMHVVHKDIVINESNVIERFANSGVRRNMEFVM</sequence>
<feature type="domain" description="DUF4371" evidence="2">
    <location>
        <begin position="23"/>
        <end position="205"/>
    </location>
</feature>
<protein>
    <submittedName>
        <fullName evidence="3">Uncharacterized protein</fullName>
    </submittedName>
</protein>
<dbReference type="SUPFAM" id="SSF53098">
    <property type="entry name" value="Ribonuclease H-like"/>
    <property type="match status" value="1"/>
</dbReference>
<dbReference type="InterPro" id="IPR025398">
    <property type="entry name" value="DUF4371"/>
</dbReference>
<proteinExistence type="predicted"/>
<name>A0A9N9SH48_PHACE</name>
<reference evidence="3" key="2">
    <citation type="submission" date="2022-10" db="EMBL/GenBank/DDBJ databases">
        <authorList>
            <consortium name="ENA_rothamsted_submissions"/>
            <consortium name="culmorum"/>
            <person name="King R."/>
        </authorList>
    </citation>
    <scope>NUCLEOTIDE SEQUENCE</scope>
</reference>
<dbReference type="PANTHER" id="PTHR45749:SF21">
    <property type="entry name" value="DUF4371 DOMAIN-CONTAINING PROTEIN"/>
    <property type="match status" value="1"/>
</dbReference>
<evidence type="ECO:0000313" key="3">
    <source>
        <dbReference type="EMBL" id="CAG9822191.1"/>
    </source>
</evidence>
<organism evidence="3 4">
    <name type="scientific">Phaedon cochleariae</name>
    <name type="common">Mustard beetle</name>
    <dbReference type="NCBI Taxonomy" id="80249"/>
    <lineage>
        <taxon>Eukaryota</taxon>
        <taxon>Metazoa</taxon>
        <taxon>Ecdysozoa</taxon>
        <taxon>Arthropoda</taxon>
        <taxon>Hexapoda</taxon>
        <taxon>Insecta</taxon>
        <taxon>Pterygota</taxon>
        <taxon>Neoptera</taxon>
        <taxon>Endopterygota</taxon>
        <taxon>Coleoptera</taxon>
        <taxon>Polyphaga</taxon>
        <taxon>Cucujiformia</taxon>
        <taxon>Chrysomeloidea</taxon>
        <taxon>Chrysomelidae</taxon>
        <taxon>Chrysomelinae</taxon>
        <taxon>Chrysomelini</taxon>
        <taxon>Phaedon</taxon>
    </lineage>
</organism>
<dbReference type="PANTHER" id="PTHR45749">
    <property type="match status" value="1"/>
</dbReference>
<evidence type="ECO:0000259" key="1">
    <source>
        <dbReference type="Pfam" id="PF05699"/>
    </source>
</evidence>
<accession>A0A9N9SH48</accession>
<gene>
    <name evidence="3" type="ORF">PHAECO_LOCUS9374</name>
</gene>
<dbReference type="InterPro" id="IPR012337">
    <property type="entry name" value="RNaseH-like_sf"/>
</dbReference>
<reference evidence="3" key="1">
    <citation type="submission" date="2022-01" db="EMBL/GenBank/DDBJ databases">
        <authorList>
            <person name="King R."/>
        </authorList>
    </citation>
    <scope>NUCLEOTIDE SEQUENCE</scope>
</reference>
<dbReference type="InterPro" id="IPR008906">
    <property type="entry name" value="HATC_C_dom"/>
</dbReference>
<dbReference type="AlphaFoldDB" id="A0A9N9SH48"/>
<dbReference type="GO" id="GO:0046983">
    <property type="term" value="F:protein dimerization activity"/>
    <property type="evidence" value="ECO:0007669"/>
    <property type="project" value="InterPro"/>
</dbReference>
<dbReference type="Pfam" id="PF05699">
    <property type="entry name" value="Dimer_Tnp_hAT"/>
    <property type="match status" value="1"/>
</dbReference>
<dbReference type="Pfam" id="PF14291">
    <property type="entry name" value="DUF4371"/>
    <property type="match status" value="1"/>
</dbReference>
<dbReference type="OrthoDB" id="6771791at2759"/>
<dbReference type="EMBL" id="OU896711">
    <property type="protein sequence ID" value="CAG9822191.1"/>
    <property type="molecule type" value="Genomic_DNA"/>
</dbReference>
<keyword evidence="4" id="KW-1185">Reference proteome</keyword>
<evidence type="ECO:0000259" key="2">
    <source>
        <dbReference type="Pfam" id="PF14291"/>
    </source>
</evidence>
<evidence type="ECO:0000313" key="4">
    <source>
        <dbReference type="Proteomes" id="UP001153737"/>
    </source>
</evidence>
<feature type="domain" description="HAT C-terminal dimerisation" evidence="1">
    <location>
        <begin position="298"/>
        <end position="356"/>
    </location>
</feature>